<evidence type="ECO:0000256" key="6">
    <source>
        <dbReference type="HAMAP-Rule" id="MF_01251"/>
    </source>
</evidence>
<comment type="caution">
    <text evidence="9">The sequence shown here is derived from an EMBL/GenBank/DDBJ whole genome shotgun (WGS) entry which is preliminary data.</text>
</comment>
<feature type="compositionally biased region" description="Basic residues" evidence="7">
    <location>
        <begin position="610"/>
        <end position="625"/>
    </location>
</feature>
<feature type="binding site" evidence="6">
    <location>
        <position position="309"/>
    </location>
    <ligand>
        <name>[4Fe-4S] cluster</name>
        <dbReference type="ChEBI" id="CHEBI:49883"/>
        <note>4Fe-4S-S-AdoMet</note>
    </ligand>
</feature>
<organism evidence="9 10">
    <name type="scientific">Frisingicoccus caecimuris</name>
    <dbReference type="NCBI Taxonomy" id="1796636"/>
    <lineage>
        <taxon>Bacteria</taxon>
        <taxon>Bacillati</taxon>
        <taxon>Bacillota</taxon>
        <taxon>Clostridia</taxon>
        <taxon>Lachnospirales</taxon>
        <taxon>Lachnospiraceae</taxon>
        <taxon>Frisingicoccus</taxon>
    </lineage>
</organism>
<keyword evidence="3 6" id="KW-0479">Metal-binding</keyword>
<dbReference type="InterPro" id="IPR058240">
    <property type="entry name" value="rSAM_sf"/>
</dbReference>
<dbReference type="Proteomes" id="UP000295711">
    <property type="component" value="Unassembled WGS sequence"/>
</dbReference>
<comment type="cofactor">
    <cofactor evidence="6">
        <name>[4Fe-4S] cluster</name>
        <dbReference type="ChEBI" id="CHEBI:49883"/>
    </cofactor>
    <text evidence="6">Binds 1 [4Fe-4S] cluster. The cluster is coordinated with 3 cysteines and an exchangeable S-adenosyl-L-methionine.</text>
</comment>
<dbReference type="Gene3D" id="3.80.30.20">
    <property type="entry name" value="tm_1862 like domain"/>
    <property type="match status" value="1"/>
</dbReference>
<keyword evidence="4 6" id="KW-0408">Iron</keyword>
<dbReference type="InterPro" id="IPR013704">
    <property type="entry name" value="UPF0313_N"/>
</dbReference>
<dbReference type="SFLD" id="SFLDG01082">
    <property type="entry name" value="B12-binding_domain_containing"/>
    <property type="match status" value="1"/>
</dbReference>
<sequence length="625" mass="71507">MIKDFLPVCRADMEARGWDSVDFVYVIGDAYVDHPSFGHAIISRILEANNYRVGIISQPDWKNKKSIDIYGRPRLGFIISAGNMDSMVNHYTVSKKRRHNDAFTPGGVYGKRPDYATVVYGNLIRQTYKDIPVIIGGIEASLRRLAHYDYWSDTVKRSILLDSGADLLLYGMGERSIVEVADALDSGLDIRDITFVPGSVYKTKSLDSVYDAIQLPSFKDITENKRKYAESFYTQYINTDPFSGQRMVESYGEHLYVVQNPAAKPLTTGEMDRVYGLNYMRTYHPSYEAAGGVPAIEEVKFSLVSNRGCFGGCSFCALTFHQGRIIQTRSHESIINEAKAFTWDPDFKGYIHDVGGPTANFRHPSCEKQLKKGVCKNKQCLFPEPCKNLHVDHQDYLELLRKLRALPGVKKVFIRSGIRFDYVNADPDPTFLRELCEYHVSGQLKVAPEHVADPVLKRMGKPGNRVYRKFVQDYKNMNEKLGKKQYLVPYLMSSHPGSTMKEAIALAEYLRDLGYMPEQVQDFYPTPATLSTCMSYTGLDPRTMEPVYVPKNPHEKAMQRALIQYRNPKNYDLVREALETAHRTDLIGFDKKCLIRPRRGEQVKTQERRQTKKRTIRNVHKKKKK</sequence>
<dbReference type="InterPro" id="IPR007197">
    <property type="entry name" value="rSAM"/>
</dbReference>
<dbReference type="Pfam" id="PF08497">
    <property type="entry name" value="Radical_SAM_N"/>
    <property type="match status" value="1"/>
</dbReference>
<evidence type="ECO:0000256" key="2">
    <source>
        <dbReference type="ARBA" id="ARBA00022691"/>
    </source>
</evidence>
<feature type="domain" description="Radical SAM core" evidence="8">
    <location>
        <begin position="294"/>
        <end position="566"/>
    </location>
</feature>
<evidence type="ECO:0000259" key="8">
    <source>
        <dbReference type="PROSITE" id="PS51918"/>
    </source>
</evidence>
<feature type="binding site" evidence="6">
    <location>
        <position position="313"/>
    </location>
    <ligand>
        <name>[4Fe-4S] cluster</name>
        <dbReference type="ChEBI" id="CHEBI:49883"/>
        <note>4Fe-4S-S-AdoMet</note>
    </ligand>
</feature>
<evidence type="ECO:0000256" key="7">
    <source>
        <dbReference type="SAM" id="MobiDB-lite"/>
    </source>
</evidence>
<evidence type="ECO:0000313" key="9">
    <source>
        <dbReference type="EMBL" id="TCO86321.1"/>
    </source>
</evidence>
<feature type="region of interest" description="Disordered" evidence="7">
    <location>
        <begin position="600"/>
        <end position="625"/>
    </location>
</feature>
<dbReference type="InterPro" id="IPR024560">
    <property type="entry name" value="UPF0313_C"/>
</dbReference>
<dbReference type="GO" id="GO:0003824">
    <property type="term" value="F:catalytic activity"/>
    <property type="evidence" value="ECO:0007669"/>
    <property type="project" value="InterPro"/>
</dbReference>
<dbReference type="PANTHER" id="PTHR32331:SF0">
    <property type="entry name" value="UPF0313 PROTEIN YGIQ"/>
    <property type="match status" value="1"/>
</dbReference>
<evidence type="ECO:0000256" key="4">
    <source>
        <dbReference type="ARBA" id="ARBA00023004"/>
    </source>
</evidence>
<keyword evidence="1 6" id="KW-0004">4Fe-4S</keyword>
<dbReference type="PROSITE" id="PS51918">
    <property type="entry name" value="RADICAL_SAM"/>
    <property type="match status" value="1"/>
</dbReference>
<dbReference type="GO" id="GO:0051539">
    <property type="term" value="F:4 iron, 4 sulfur cluster binding"/>
    <property type="evidence" value="ECO:0007669"/>
    <property type="project" value="UniProtKB-KW"/>
</dbReference>
<proteinExistence type="inferred from homology"/>
<name>A0A4R2LFA0_9FIRM</name>
<evidence type="ECO:0000313" key="10">
    <source>
        <dbReference type="Proteomes" id="UP000295711"/>
    </source>
</evidence>
<protein>
    <submittedName>
        <fullName evidence="9">Putative radical SAM protein YgiQ</fullName>
    </submittedName>
</protein>
<evidence type="ECO:0000256" key="5">
    <source>
        <dbReference type="ARBA" id="ARBA00023014"/>
    </source>
</evidence>
<dbReference type="GO" id="GO:0005506">
    <property type="term" value="F:iron ion binding"/>
    <property type="evidence" value="ECO:0007669"/>
    <property type="project" value="UniProtKB-UniRule"/>
</dbReference>
<dbReference type="Pfam" id="PF04055">
    <property type="entry name" value="Radical_SAM"/>
    <property type="match status" value="1"/>
</dbReference>
<keyword evidence="2 6" id="KW-0949">S-adenosyl-L-methionine</keyword>
<gene>
    <name evidence="9" type="ORF">EV212_101101</name>
</gene>
<dbReference type="HAMAP" id="MF_01251">
    <property type="entry name" value="UPF0313"/>
    <property type="match status" value="1"/>
</dbReference>
<evidence type="ECO:0000256" key="1">
    <source>
        <dbReference type="ARBA" id="ARBA00022485"/>
    </source>
</evidence>
<dbReference type="SFLD" id="SFLDG01069">
    <property type="entry name" value="UPF0313"/>
    <property type="match status" value="1"/>
</dbReference>
<dbReference type="InterPro" id="IPR006638">
    <property type="entry name" value="Elp3/MiaA/NifB-like_rSAM"/>
</dbReference>
<dbReference type="InterPro" id="IPR023404">
    <property type="entry name" value="rSAM_horseshoe"/>
</dbReference>
<comment type="similarity">
    <text evidence="6">Belongs to the UPF0313 family.</text>
</comment>
<dbReference type="AlphaFoldDB" id="A0A4R2LFA0"/>
<dbReference type="EMBL" id="SLXA01000001">
    <property type="protein sequence ID" value="TCO86321.1"/>
    <property type="molecule type" value="Genomic_DNA"/>
</dbReference>
<dbReference type="RefSeq" id="WP_132087255.1">
    <property type="nucleotide sequence ID" value="NZ_JANKAQ010000005.1"/>
</dbReference>
<feature type="compositionally biased region" description="Basic and acidic residues" evidence="7">
    <location>
        <begin position="600"/>
        <end position="609"/>
    </location>
</feature>
<dbReference type="NCBIfam" id="TIGR03904">
    <property type="entry name" value="SAM_YgiQ"/>
    <property type="match status" value="1"/>
</dbReference>
<dbReference type="SUPFAM" id="SSF102114">
    <property type="entry name" value="Radical SAM enzymes"/>
    <property type="match status" value="1"/>
</dbReference>
<feature type="binding site" evidence="6">
    <location>
        <position position="316"/>
    </location>
    <ligand>
        <name>[4Fe-4S] cluster</name>
        <dbReference type="ChEBI" id="CHEBI:49883"/>
        <note>4Fe-4S-S-AdoMet</note>
    </ligand>
</feature>
<accession>A0A4R2LFA0</accession>
<reference evidence="9 10" key="1">
    <citation type="submission" date="2019-03" db="EMBL/GenBank/DDBJ databases">
        <title>Genomic Encyclopedia of Type Strains, Phase IV (KMG-IV): sequencing the most valuable type-strain genomes for metagenomic binning, comparative biology and taxonomic classification.</title>
        <authorList>
            <person name="Goeker M."/>
        </authorList>
    </citation>
    <scope>NUCLEOTIDE SEQUENCE [LARGE SCALE GENOMIC DNA]</scope>
    <source>
        <strain evidence="9 10">DSM 28559</strain>
    </source>
</reference>
<dbReference type="SMART" id="SM00729">
    <property type="entry name" value="Elp3"/>
    <property type="match status" value="1"/>
</dbReference>
<dbReference type="Pfam" id="PF11842">
    <property type="entry name" value="DUF3362"/>
    <property type="match status" value="1"/>
</dbReference>
<evidence type="ECO:0000256" key="3">
    <source>
        <dbReference type="ARBA" id="ARBA00022723"/>
    </source>
</evidence>
<dbReference type="OrthoDB" id="9803479at2"/>
<keyword evidence="10" id="KW-1185">Reference proteome</keyword>
<dbReference type="SFLD" id="SFLDS00029">
    <property type="entry name" value="Radical_SAM"/>
    <property type="match status" value="1"/>
</dbReference>
<dbReference type="InterPro" id="IPR022946">
    <property type="entry name" value="UPF0313"/>
</dbReference>
<keyword evidence="5 6" id="KW-0411">Iron-sulfur</keyword>
<dbReference type="PANTHER" id="PTHR32331">
    <property type="entry name" value="UPF0313 PROTEIN YGIQ"/>
    <property type="match status" value="1"/>
</dbReference>